<keyword evidence="2" id="KW-0812">Transmembrane</keyword>
<dbReference type="InterPro" id="IPR056075">
    <property type="entry name" value="DUF7658"/>
</dbReference>
<dbReference type="WBParaSite" id="Hba_11127">
    <property type="protein sequence ID" value="Hba_11127"/>
    <property type="gene ID" value="Hba_11127"/>
</dbReference>
<evidence type="ECO:0000256" key="1">
    <source>
        <dbReference type="SAM" id="MobiDB-lite"/>
    </source>
</evidence>
<feature type="domain" description="DUF7658" evidence="3">
    <location>
        <begin position="2"/>
        <end position="69"/>
    </location>
</feature>
<name>A0A1I7X121_HETBA</name>
<dbReference type="AlphaFoldDB" id="A0A1I7X121"/>
<feature type="region of interest" description="Disordered" evidence="1">
    <location>
        <begin position="1"/>
        <end position="23"/>
    </location>
</feature>
<keyword evidence="2" id="KW-0472">Membrane</keyword>
<feature type="transmembrane region" description="Helical" evidence="2">
    <location>
        <begin position="184"/>
        <end position="211"/>
    </location>
</feature>
<reference evidence="5" key="1">
    <citation type="submission" date="2016-11" db="UniProtKB">
        <authorList>
            <consortium name="WormBaseParasite"/>
        </authorList>
    </citation>
    <scope>IDENTIFICATION</scope>
</reference>
<organism evidence="4 5">
    <name type="scientific">Heterorhabditis bacteriophora</name>
    <name type="common">Entomopathogenic nematode worm</name>
    <dbReference type="NCBI Taxonomy" id="37862"/>
    <lineage>
        <taxon>Eukaryota</taxon>
        <taxon>Metazoa</taxon>
        <taxon>Ecdysozoa</taxon>
        <taxon>Nematoda</taxon>
        <taxon>Chromadorea</taxon>
        <taxon>Rhabditida</taxon>
        <taxon>Rhabditina</taxon>
        <taxon>Rhabditomorpha</taxon>
        <taxon>Strongyloidea</taxon>
        <taxon>Heterorhabditidae</taxon>
        <taxon>Heterorhabditis</taxon>
    </lineage>
</organism>
<evidence type="ECO:0000256" key="2">
    <source>
        <dbReference type="SAM" id="Phobius"/>
    </source>
</evidence>
<evidence type="ECO:0000313" key="4">
    <source>
        <dbReference type="Proteomes" id="UP000095283"/>
    </source>
</evidence>
<evidence type="ECO:0000259" key="3">
    <source>
        <dbReference type="Pfam" id="PF24678"/>
    </source>
</evidence>
<protein>
    <recommendedName>
        <fullName evidence="3">DUF7658 domain-containing protein</fullName>
    </recommendedName>
</protein>
<evidence type="ECO:0000313" key="5">
    <source>
        <dbReference type="WBParaSite" id="Hba_11127"/>
    </source>
</evidence>
<dbReference type="Proteomes" id="UP000095283">
    <property type="component" value="Unplaced"/>
</dbReference>
<sequence>MYRVQGSGEPGSEQTLSAGNTMGMPTENMFTTSKDEDKKFEVFPEAIMKSGPIYKTSPKYETFQIMFCQFKKISNSISVNQQPIQSQYFFAKLLSILKTCACFIVTQFFRCLEMMQKTRGTCSRLIDLMLRDFVRFTLNILRRHPQCIRLILKEMWLDSNVSNPTGSREQMNINAQKSREKENFLIWLSAILGAVAIIMIIIFIFLCCWCVKQQKLQEKRPYSAANSRSTSFSRQKLAPPIASLENMLKEIVQTANIKMQNGENLAQDLLYTYVISKKNPIKQYYNKDFLNVASNHSRQNHCKKSQGMLTSFREAEIHSGTSQYPPPKDIEVTKNTHYLRKHRLPSLSIGHPATYKDSTPLFEIFF</sequence>
<proteinExistence type="predicted"/>
<accession>A0A1I7X121</accession>
<keyword evidence="4" id="KW-1185">Reference proteome</keyword>
<dbReference type="Pfam" id="PF24678">
    <property type="entry name" value="DUF7658"/>
    <property type="match status" value="1"/>
</dbReference>
<keyword evidence="2" id="KW-1133">Transmembrane helix</keyword>